<evidence type="ECO:0000313" key="7">
    <source>
        <dbReference type="EMBL" id="QIS19953.1"/>
    </source>
</evidence>
<sequence length="250" mass="26562">MRDADVPDVFAEAVRELSAVVTSSGSAEAAIGEVVLLVSRLLPGRPMAAVTLHHEGTPETVAPTDGHTAVIDAVQCDAGVGPCWDVVRGERPVWVPDVAGERRWGDYPARMLAHGVRSIYSRPMWSNGTVIGAFNLYSTRSHGFDASARQAAGYLTVVLSAVFERARQAALTGQLREALASRSVIDQALGIVMGRCGCDRDAAFDVLRQTSQQRNIKLAEVAAQTVRTVTGAAPPPPHFDVSDPGKPEAP</sequence>
<evidence type="ECO:0000259" key="6">
    <source>
        <dbReference type="PROSITE" id="PS50921"/>
    </source>
</evidence>
<dbReference type="Gene3D" id="3.30.450.40">
    <property type="match status" value="1"/>
</dbReference>
<proteinExistence type="predicted"/>
<accession>A0A6G9Z4L6</accession>
<dbReference type="GO" id="GO:0016301">
    <property type="term" value="F:kinase activity"/>
    <property type="evidence" value="ECO:0007669"/>
    <property type="project" value="UniProtKB-KW"/>
</dbReference>
<evidence type="ECO:0000256" key="2">
    <source>
        <dbReference type="ARBA" id="ARBA00022777"/>
    </source>
</evidence>
<dbReference type="GO" id="GO:0003723">
    <property type="term" value="F:RNA binding"/>
    <property type="evidence" value="ECO:0007669"/>
    <property type="project" value="InterPro"/>
</dbReference>
<dbReference type="PROSITE" id="PS50921">
    <property type="entry name" value="ANTAR"/>
    <property type="match status" value="1"/>
</dbReference>
<dbReference type="InterPro" id="IPR012074">
    <property type="entry name" value="GAF_ANTAR"/>
</dbReference>
<keyword evidence="1" id="KW-0808">Transferase</keyword>
<dbReference type="InterPro" id="IPR011006">
    <property type="entry name" value="CheY-like_superfamily"/>
</dbReference>
<feature type="compositionally biased region" description="Basic and acidic residues" evidence="5">
    <location>
        <begin position="240"/>
        <end position="250"/>
    </location>
</feature>
<dbReference type="AlphaFoldDB" id="A0A6G9Z4L6"/>
<protein>
    <submittedName>
        <fullName evidence="7">ANTAR domain-containing protein</fullName>
    </submittedName>
</protein>
<dbReference type="Gene3D" id="1.10.10.10">
    <property type="entry name" value="Winged helix-like DNA-binding domain superfamily/Winged helix DNA-binding domain"/>
    <property type="match status" value="1"/>
</dbReference>
<dbReference type="PIRSF" id="PIRSF036625">
    <property type="entry name" value="GAF_ANTAR"/>
    <property type="match status" value="1"/>
</dbReference>
<gene>
    <name evidence="7" type="ORF">F6W96_18295</name>
</gene>
<dbReference type="InterPro" id="IPR029016">
    <property type="entry name" value="GAF-like_dom_sf"/>
</dbReference>
<dbReference type="InterPro" id="IPR005561">
    <property type="entry name" value="ANTAR"/>
</dbReference>
<evidence type="ECO:0000256" key="5">
    <source>
        <dbReference type="SAM" id="MobiDB-lite"/>
    </source>
</evidence>
<keyword evidence="2" id="KW-0418">Kinase</keyword>
<dbReference type="InterPro" id="IPR036388">
    <property type="entry name" value="WH-like_DNA-bd_sf"/>
</dbReference>
<dbReference type="Proteomes" id="UP000500953">
    <property type="component" value="Chromosome"/>
</dbReference>
<dbReference type="SMART" id="SM01012">
    <property type="entry name" value="ANTAR"/>
    <property type="match status" value="1"/>
</dbReference>
<name>A0A6G9Z4L6_9NOCA</name>
<dbReference type="EMBL" id="CP046173">
    <property type="protein sequence ID" value="QIS19953.1"/>
    <property type="molecule type" value="Genomic_DNA"/>
</dbReference>
<evidence type="ECO:0000256" key="3">
    <source>
        <dbReference type="ARBA" id="ARBA00023015"/>
    </source>
</evidence>
<dbReference type="RefSeq" id="WP_167487312.1">
    <property type="nucleotide sequence ID" value="NZ_CP046173.1"/>
</dbReference>
<keyword evidence="3" id="KW-0805">Transcription regulation</keyword>
<feature type="region of interest" description="Disordered" evidence="5">
    <location>
        <begin position="230"/>
        <end position="250"/>
    </location>
</feature>
<evidence type="ECO:0000256" key="4">
    <source>
        <dbReference type="ARBA" id="ARBA00023163"/>
    </source>
</evidence>
<dbReference type="Pfam" id="PF13185">
    <property type="entry name" value="GAF_2"/>
    <property type="match status" value="1"/>
</dbReference>
<keyword evidence="4" id="KW-0804">Transcription</keyword>
<dbReference type="SMART" id="SM00065">
    <property type="entry name" value="GAF"/>
    <property type="match status" value="1"/>
</dbReference>
<dbReference type="SUPFAM" id="SSF55781">
    <property type="entry name" value="GAF domain-like"/>
    <property type="match status" value="1"/>
</dbReference>
<feature type="domain" description="ANTAR" evidence="6">
    <location>
        <begin position="165"/>
        <end position="226"/>
    </location>
</feature>
<dbReference type="InterPro" id="IPR003018">
    <property type="entry name" value="GAF"/>
</dbReference>
<evidence type="ECO:0000313" key="8">
    <source>
        <dbReference type="Proteomes" id="UP000500953"/>
    </source>
</evidence>
<reference evidence="7 8" key="1">
    <citation type="journal article" date="2019" name="ACS Chem. Biol.">
        <title>Identification and Mobilization of a Cryptic Antibiotic Biosynthesis Gene Locus from a Human-Pathogenic Nocardia Isolate.</title>
        <authorList>
            <person name="Herisse M."/>
            <person name="Ishida K."/>
            <person name="Porter J.L."/>
            <person name="Howden B."/>
            <person name="Hertweck C."/>
            <person name="Stinear T.P."/>
            <person name="Pidot S.J."/>
        </authorList>
    </citation>
    <scope>NUCLEOTIDE SEQUENCE [LARGE SCALE GENOMIC DNA]</scope>
    <source>
        <strain evidence="7 8">AUSMDU00012715</strain>
    </source>
</reference>
<organism evidence="7 8">
    <name type="scientific">Nocardia terpenica</name>
    <dbReference type="NCBI Taxonomy" id="455432"/>
    <lineage>
        <taxon>Bacteria</taxon>
        <taxon>Bacillati</taxon>
        <taxon>Actinomycetota</taxon>
        <taxon>Actinomycetes</taxon>
        <taxon>Mycobacteriales</taxon>
        <taxon>Nocardiaceae</taxon>
        <taxon>Nocardia</taxon>
    </lineage>
</organism>
<dbReference type="SUPFAM" id="SSF52172">
    <property type="entry name" value="CheY-like"/>
    <property type="match status" value="1"/>
</dbReference>
<dbReference type="Pfam" id="PF03861">
    <property type="entry name" value="ANTAR"/>
    <property type="match status" value="1"/>
</dbReference>
<evidence type="ECO:0000256" key="1">
    <source>
        <dbReference type="ARBA" id="ARBA00022679"/>
    </source>
</evidence>